<evidence type="ECO:0000313" key="2">
    <source>
        <dbReference type="Proteomes" id="UP000078529"/>
    </source>
</evidence>
<dbReference type="Proteomes" id="UP000078529">
    <property type="component" value="Unassembled WGS sequence"/>
</dbReference>
<evidence type="ECO:0000313" key="1">
    <source>
        <dbReference type="EMBL" id="KTR03749.1"/>
    </source>
</evidence>
<comment type="caution">
    <text evidence="1">The sequence shown here is derived from an EMBL/GenBank/DDBJ whole genome shotgun (WGS) entry which is preliminary data.</text>
</comment>
<accession>A0A175RLQ4</accession>
<organism evidence="1 2">
    <name type="scientific">Aureimonas ureilytica</name>
    <dbReference type="NCBI Taxonomy" id="401562"/>
    <lineage>
        <taxon>Bacteria</taxon>
        <taxon>Pseudomonadati</taxon>
        <taxon>Pseudomonadota</taxon>
        <taxon>Alphaproteobacteria</taxon>
        <taxon>Hyphomicrobiales</taxon>
        <taxon>Aurantimonadaceae</taxon>
        <taxon>Aureimonas</taxon>
    </lineage>
</organism>
<name>A0A175RLQ4_9HYPH</name>
<keyword evidence="2" id="KW-1185">Reference proteome</keyword>
<protein>
    <submittedName>
        <fullName evidence="1">Uncharacterized protein</fullName>
    </submittedName>
</protein>
<gene>
    <name evidence="1" type="ORF">NS365_17375</name>
</gene>
<dbReference type="AlphaFoldDB" id="A0A175RLQ4"/>
<dbReference type="EMBL" id="LDQA01000046">
    <property type="protein sequence ID" value="KTR03749.1"/>
    <property type="molecule type" value="Genomic_DNA"/>
</dbReference>
<reference evidence="1 2" key="1">
    <citation type="journal article" date="2016" name="Front. Microbiol.">
        <title>Genomic Resource of Rice Seed Associated Bacteria.</title>
        <authorList>
            <person name="Midha S."/>
            <person name="Bansal K."/>
            <person name="Sharma S."/>
            <person name="Kumar N."/>
            <person name="Patil P.P."/>
            <person name="Chaudhry V."/>
            <person name="Patil P.B."/>
        </authorList>
    </citation>
    <scope>NUCLEOTIDE SEQUENCE [LARGE SCALE GENOMIC DNA]</scope>
    <source>
        <strain evidence="1 2">NS365</strain>
    </source>
</reference>
<proteinExistence type="predicted"/>
<sequence length="68" mass="7988">MLGQTQERLWRNIAPSIFHGFQHLNRQVRGARQSLDRFSIRRPQAANIVSQSHPVPFFKRSARLRCAF</sequence>